<dbReference type="EMBL" id="GL883007">
    <property type="protein sequence ID" value="EGG23784.1"/>
    <property type="molecule type" value="Genomic_DNA"/>
</dbReference>
<gene>
    <name evidence="2" type="ORF">DFA_05920</name>
</gene>
<feature type="signal peptide" evidence="1">
    <location>
        <begin position="1"/>
        <end position="21"/>
    </location>
</feature>
<keyword evidence="1" id="KW-0732">Signal</keyword>
<sequence length="90" mass="10185">MSIKKLALLAGLGLITYHTNPTREDFDQQFTKHVKKENGAILSFVAKGVLYLTDLVDFATTKPIEANDYKRDLLAVGIFGKWIFVRDIKL</sequence>
<evidence type="ECO:0000256" key="1">
    <source>
        <dbReference type="SAM" id="SignalP"/>
    </source>
</evidence>
<dbReference type="OMA" id="ANDYKRD"/>
<dbReference type="GeneID" id="14876402"/>
<name>F4PJL0_CACFS</name>
<dbReference type="AlphaFoldDB" id="F4PJL0"/>
<organism evidence="2 3">
    <name type="scientific">Cavenderia fasciculata</name>
    <name type="common">Slime mold</name>
    <name type="synonym">Dictyostelium fasciculatum</name>
    <dbReference type="NCBI Taxonomy" id="261658"/>
    <lineage>
        <taxon>Eukaryota</taxon>
        <taxon>Amoebozoa</taxon>
        <taxon>Evosea</taxon>
        <taxon>Eumycetozoa</taxon>
        <taxon>Dictyostelia</taxon>
        <taxon>Acytosteliales</taxon>
        <taxon>Cavenderiaceae</taxon>
        <taxon>Cavenderia</taxon>
    </lineage>
</organism>
<accession>F4PJL0</accession>
<evidence type="ECO:0000313" key="3">
    <source>
        <dbReference type="Proteomes" id="UP000007797"/>
    </source>
</evidence>
<feature type="chain" id="PRO_5003313184" evidence="1">
    <location>
        <begin position="22"/>
        <end position="90"/>
    </location>
</feature>
<dbReference type="Proteomes" id="UP000007797">
    <property type="component" value="Unassembled WGS sequence"/>
</dbReference>
<keyword evidence="3" id="KW-1185">Reference proteome</keyword>
<dbReference type="OrthoDB" id="10428317at2759"/>
<evidence type="ECO:0000313" key="2">
    <source>
        <dbReference type="EMBL" id="EGG23784.1"/>
    </source>
</evidence>
<dbReference type="KEGG" id="dfa:DFA_05920"/>
<proteinExistence type="predicted"/>
<reference evidence="3" key="1">
    <citation type="journal article" date="2011" name="Genome Res.">
        <title>Phylogeny-wide analysis of social amoeba genomes highlights ancient origins for complex intercellular communication.</title>
        <authorList>
            <person name="Heidel A.J."/>
            <person name="Lawal H.M."/>
            <person name="Felder M."/>
            <person name="Schilde C."/>
            <person name="Helps N.R."/>
            <person name="Tunggal B."/>
            <person name="Rivero F."/>
            <person name="John U."/>
            <person name="Schleicher M."/>
            <person name="Eichinger L."/>
            <person name="Platzer M."/>
            <person name="Noegel A.A."/>
            <person name="Schaap P."/>
            <person name="Gloeckner G."/>
        </authorList>
    </citation>
    <scope>NUCLEOTIDE SEQUENCE [LARGE SCALE GENOMIC DNA]</scope>
    <source>
        <strain evidence="3">SH3</strain>
    </source>
</reference>
<protein>
    <submittedName>
        <fullName evidence="2">Uncharacterized protein</fullName>
    </submittedName>
</protein>
<dbReference type="RefSeq" id="XP_004361635.1">
    <property type="nucleotide sequence ID" value="XM_004361578.1"/>
</dbReference>